<name>A0A0D2NE68_HYPSF</name>
<reference evidence="3" key="1">
    <citation type="submission" date="2014-04" db="EMBL/GenBank/DDBJ databases">
        <title>Evolutionary Origins and Diversification of the Mycorrhizal Mutualists.</title>
        <authorList>
            <consortium name="DOE Joint Genome Institute"/>
            <consortium name="Mycorrhizal Genomics Consortium"/>
            <person name="Kohler A."/>
            <person name="Kuo A."/>
            <person name="Nagy L.G."/>
            <person name="Floudas D."/>
            <person name="Copeland A."/>
            <person name="Barry K.W."/>
            <person name="Cichocki N."/>
            <person name="Veneault-Fourrey C."/>
            <person name="LaButti K."/>
            <person name="Lindquist E.A."/>
            <person name="Lipzen A."/>
            <person name="Lundell T."/>
            <person name="Morin E."/>
            <person name="Murat C."/>
            <person name="Riley R."/>
            <person name="Ohm R."/>
            <person name="Sun H."/>
            <person name="Tunlid A."/>
            <person name="Henrissat B."/>
            <person name="Grigoriev I.V."/>
            <person name="Hibbett D.S."/>
            <person name="Martin F."/>
        </authorList>
    </citation>
    <scope>NUCLEOTIDE SEQUENCE [LARGE SCALE GENOMIC DNA]</scope>
    <source>
        <strain evidence="3">FD-334 SS-4</strain>
    </source>
</reference>
<evidence type="ECO:0000313" key="2">
    <source>
        <dbReference type="EMBL" id="KJA17354.1"/>
    </source>
</evidence>
<feature type="compositionally biased region" description="Polar residues" evidence="1">
    <location>
        <begin position="1"/>
        <end position="12"/>
    </location>
</feature>
<proteinExistence type="predicted"/>
<protein>
    <submittedName>
        <fullName evidence="2">Uncharacterized protein</fullName>
    </submittedName>
</protein>
<dbReference type="Proteomes" id="UP000054270">
    <property type="component" value="Unassembled WGS sequence"/>
</dbReference>
<feature type="region of interest" description="Disordered" evidence="1">
    <location>
        <begin position="1"/>
        <end position="52"/>
    </location>
</feature>
<organism evidence="2 3">
    <name type="scientific">Hypholoma sublateritium (strain FD-334 SS-4)</name>
    <dbReference type="NCBI Taxonomy" id="945553"/>
    <lineage>
        <taxon>Eukaryota</taxon>
        <taxon>Fungi</taxon>
        <taxon>Dikarya</taxon>
        <taxon>Basidiomycota</taxon>
        <taxon>Agaricomycotina</taxon>
        <taxon>Agaricomycetes</taxon>
        <taxon>Agaricomycetidae</taxon>
        <taxon>Agaricales</taxon>
        <taxon>Agaricineae</taxon>
        <taxon>Strophariaceae</taxon>
        <taxon>Hypholoma</taxon>
    </lineage>
</organism>
<dbReference type="EMBL" id="KN817605">
    <property type="protein sequence ID" value="KJA17354.1"/>
    <property type="molecule type" value="Genomic_DNA"/>
</dbReference>
<accession>A0A0D2NE68</accession>
<dbReference type="AlphaFoldDB" id="A0A0D2NE68"/>
<evidence type="ECO:0000256" key="1">
    <source>
        <dbReference type="SAM" id="MobiDB-lite"/>
    </source>
</evidence>
<keyword evidence="3" id="KW-1185">Reference proteome</keyword>
<evidence type="ECO:0000313" key="3">
    <source>
        <dbReference type="Proteomes" id="UP000054270"/>
    </source>
</evidence>
<gene>
    <name evidence="2" type="ORF">HYPSUDRAFT_206291</name>
</gene>
<sequence>MSSNEYPPSESGSPRIGKKPPPQSSQVAQAPLESVSATNNQPIEPFEAAPPSVVHNVPTPSVLTADILAITDKAVSNYYSVRAEHIHALSKSESNASPGLFSSSSTEDLIRYFSAAVDAEHAIRLRESALLADIGDCVELLASKLKLYDQDREVSKRASKEVELIRTESEVRNLDINFYGLEYYRSVNNSGESFMEEHRERVDFWQTLWLSEIIGSFGESHEFVFKQRRVHNKIQLTLDAKYISTAVLRYGPDGS</sequence>